<dbReference type="InterPro" id="IPR043502">
    <property type="entry name" value="DNA/RNA_pol_sf"/>
</dbReference>
<sequence length="578" mass="66352">MLFDTHDKQVFLDTLSGDINLCSGPWALVGDLNVLLLSEDKSGGRTFVPRDGSILRRFLFETGGVDLGFFGCKFTWKNKRQSGGLIRERLDRALVDTEWINLFPRGGVRNLPILSSDHDPILFDSVMERSRGSTPFKFYEAWFKEGSCLEIIQQAWTSSGSIDSNENISRRFDAIRASTMVRRKRNFIWSLKNDLGFVVFKEKEKGEVLNNYFKRTGKIPSSLNHTFICLIPKCENPNSVEKFRPIALCNFVYKVSAFVPGRWIAESSLLTQELVHTIKSKRGKGGLMAIKIDVNKAYDRLEWKFIKKVLEVFGFHSHFITLVMNCITFVSYSILFNGRPLKKFFPQRGIRQGDPMSPFLFILCNEVFSRLIAKEQSLGRVNGIRIAREAPAISHLMFADDIILFCRANEKEVESLVNCMMIYESWSGQQCSKLKSGVLFSKNCSQALQRILMDKLGIGLVKREEKHLGNPFLFSRSRKKDFNFLKSNLCKRLEGWCMKTLSTIGRMVTINSVAMALPTYTMSTCKIPITYCKEFDSLVKKFWWKGRIDNSRFLATKTWDVSFQKKVVEVQVSEDSRM</sequence>
<dbReference type="PANTHER" id="PTHR33116:SF86">
    <property type="entry name" value="REVERSE TRANSCRIPTASE DOMAIN-CONTAINING PROTEIN"/>
    <property type="match status" value="1"/>
</dbReference>
<dbReference type="PANTHER" id="PTHR33116">
    <property type="entry name" value="REVERSE TRANSCRIPTASE ZINC-BINDING DOMAIN-CONTAINING PROTEIN-RELATED-RELATED"/>
    <property type="match status" value="1"/>
</dbReference>
<dbReference type="InterPro" id="IPR000477">
    <property type="entry name" value="RT_dom"/>
</dbReference>
<dbReference type="Gene3D" id="3.60.10.10">
    <property type="entry name" value="Endonuclease/exonuclease/phosphatase"/>
    <property type="match status" value="1"/>
</dbReference>
<dbReference type="AlphaFoldDB" id="A0A803P3Y4"/>
<protein>
    <recommendedName>
        <fullName evidence="1">Reverse transcriptase domain-containing protein</fullName>
    </recommendedName>
</protein>
<feature type="domain" description="Reverse transcriptase" evidence="1">
    <location>
        <begin position="212"/>
        <end position="460"/>
    </location>
</feature>
<proteinExistence type="predicted"/>
<dbReference type="CDD" id="cd01650">
    <property type="entry name" value="RT_nLTR_like"/>
    <property type="match status" value="1"/>
</dbReference>
<organism evidence="2 3">
    <name type="scientific">Cannabis sativa</name>
    <name type="common">Hemp</name>
    <name type="synonym">Marijuana</name>
    <dbReference type="NCBI Taxonomy" id="3483"/>
    <lineage>
        <taxon>Eukaryota</taxon>
        <taxon>Viridiplantae</taxon>
        <taxon>Streptophyta</taxon>
        <taxon>Embryophyta</taxon>
        <taxon>Tracheophyta</taxon>
        <taxon>Spermatophyta</taxon>
        <taxon>Magnoliopsida</taxon>
        <taxon>eudicotyledons</taxon>
        <taxon>Gunneridae</taxon>
        <taxon>Pentapetalae</taxon>
        <taxon>rosids</taxon>
        <taxon>fabids</taxon>
        <taxon>Rosales</taxon>
        <taxon>Cannabaceae</taxon>
        <taxon>Cannabis</taxon>
    </lineage>
</organism>
<reference evidence="2" key="2">
    <citation type="submission" date="2021-03" db="UniProtKB">
        <authorList>
            <consortium name="EnsemblPlants"/>
        </authorList>
    </citation>
    <scope>IDENTIFICATION</scope>
</reference>
<name>A0A803P3Y4_CANSA</name>
<evidence type="ECO:0000313" key="3">
    <source>
        <dbReference type="Proteomes" id="UP000596661"/>
    </source>
</evidence>
<dbReference type="SUPFAM" id="SSF56219">
    <property type="entry name" value="DNase I-like"/>
    <property type="match status" value="1"/>
</dbReference>
<dbReference type="EnsemblPlants" id="evm.model.03.1092">
    <property type="protein sequence ID" value="cds.evm.model.03.1092"/>
    <property type="gene ID" value="evm.TU.03.1092"/>
</dbReference>
<accession>A0A803P3Y4</accession>
<reference evidence="2" key="1">
    <citation type="submission" date="2018-11" db="EMBL/GenBank/DDBJ databases">
        <authorList>
            <person name="Grassa J C."/>
        </authorList>
    </citation>
    <scope>NUCLEOTIDE SEQUENCE [LARGE SCALE GENOMIC DNA]</scope>
</reference>
<evidence type="ECO:0000313" key="2">
    <source>
        <dbReference type="EnsemblPlants" id="cds.evm.model.03.1092"/>
    </source>
</evidence>
<dbReference type="PROSITE" id="PS50878">
    <property type="entry name" value="RT_POL"/>
    <property type="match status" value="1"/>
</dbReference>
<dbReference type="Pfam" id="PF00078">
    <property type="entry name" value="RVT_1"/>
    <property type="match status" value="1"/>
</dbReference>
<dbReference type="Proteomes" id="UP000596661">
    <property type="component" value="Chromosome 3"/>
</dbReference>
<dbReference type="Gramene" id="evm.model.03.1092">
    <property type="protein sequence ID" value="cds.evm.model.03.1092"/>
    <property type="gene ID" value="evm.TU.03.1092"/>
</dbReference>
<dbReference type="InterPro" id="IPR036691">
    <property type="entry name" value="Endo/exonu/phosph_ase_sf"/>
</dbReference>
<keyword evidence="3" id="KW-1185">Reference proteome</keyword>
<evidence type="ECO:0000259" key="1">
    <source>
        <dbReference type="PROSITE" id="PS50878"/>
    </source>
</evidence>
<dbReference type="SUPFAM" id="SSF56672">
    <property type="entry name" value="DNA/RNA polymerases"/>
    <property type="match status" value="1"/>
</dbReference>
<dbReference type="EMBL" id="UZAU01000282">
    <property type="status" value="NOT_ANNOTATED_CDS"/>
    <property type="molecule type" value="Genomic_DNA"/>
</dbReference>